<gene>
    <name evidence="2" type="ORF">RCOM_0562440</name>
</gene>
<feature type="compositionally biased region" description="Polar residues" evidence="1">
    <location>
        <begin position="26"/>
        <end position="50"/>
    </location>
</feature>
<dbReference type="EMBL" id="EQ973853">
    <property type="protein sequence ID" value="EEF42106.1"/>
    <property type="molecule type" value="Genomic_DNA"/>
</dbReference>
<evidence type="ECO:0000313" key="3">
    <source>
        <dbReference type="Proteomes" id="UP000008311"/>
    </source>
</evidence>
<feature type="compositionally biased region" description="Basic and acidic residues" evidence="1">
    <location>
        <begin position="301"/>
        <end position="324"/>
    </location>
</feature>
<protein>
    <submittedName>
        <fullName evidence="2">Auxilin, putative</fullName>
    </submittedName>
</protein>
<evidence type="ECO:0000313" key="2">
    <source>
        <dbReference type="EMBL" id="EEF42106.1"/>
    </source>
</evidence>
<feature type="compositionally biased region" description="Polar residues" evidence="1">
    <location>
        <begin position="375"/>
        <end position="386"/>
    </location>
</feature>
<feature type="region of interest" description="Disordered" evidence="1">
    <location>
        <begin position="293"/>
        <end position="386"/>
    </location>
</feature>
<organism evidence="2 3">
    <name type="scientific">Ricinus communis</name>
    <name type="common">Castor bean</name>
    <dbReference type="NCBI Taxonomy" id="3988"/>
    <lineage>
        <taxon>Eukaryota</taxon>
        <taxon>Viridiplantae</taxon>
        <taxon>Streptophyta</taxon>
        <taxon>Embryophyta</taxon>
        <taxon>Tracheophyta</taxon>
        <taxon>Spermatophyta</taxon>
        <taxon>Magnoliopsida</taxon>
        <taxon>eudicotyledons</taxon>
        <taxon>Gunneridae</taxon>
        <taxon>Pentapetalae</taxon>
        <taxon>rosids</taxon>
        <taxon>fabids</taxon>
        <taxon>Malpighiales</taxon>
        <taxon>Euphorbiaceae</taxon>
        <taxon>Acalyphoideae</taxon>
        <taxon>Acalypheae</taxon>
        <taxon>Ricinus</taxon>
    </lineage>
</organism>
<feature type="compositionally biased region" description="Polar residues" evidence="1">
    <location>
        <begin position="239"/>
        <end position="254"/>
    </location>
</feature>
<evidence type="ECO:0000256" key="1">
    <source>
        <dbReference type="SAM" id="MobiDB-lite"/>
    </source>
</evidence>
<sequence length="412" mass="44066">MDEFGDLTKHYGLRPQGKSAPMASSKGPNIPTNARTRNSISNSSLNPKSTNNSSSGNGSFFNDNETLFVSKHSSQNFNVLDDVNDGFDIFGGFQKNSNTNGNGSSLNYDPFFSTSNYSSAKSSFDGDILSGLNGSNSNNNTDDLFGSFVSKPNQSALVDDLLGGFGATLKPSSQNGSVGFDDLLPGFGNVSINSFNKRENTGMNSSTYTSTDDPFVVLESTSTTTKSTSANPLEEVSLFSHSGSTKRGGSSNVPSLLRPPPKPGQVLRSDKVKSSNVSFIDELEEFGMVRSNVDGHSNAHHAKEARERETAKANRYKEAEDANRKNQQTSMDDIESILNMGSRSSSAPKSRAATLGPVFDAKSNNRGEPAVAQKKSGSASSGIRKASSTTSIVDEFSFMFGGKCYCNWLFLE</sequence>
<reference evidence="3" key="1">
    <citation type="journal article" date="2010" name="Nat. Biotechnol.">
        <title>Draft genome sequence of the oilseed species Ricinus communis.</title>
        <authorList>
            <person name="Chan A.P."/>
            <person name="Crabtree J."/>
            <person name="Zhao Q."/>
            <person name="Lorenzi H."/>
            <person name="Orvis J."/>
            <person name="Puiu D."/>
            <person name="Melake-Berhan A."/>
            <person name="Jones K.M."/>
            <person name="Redman J."/>
            <person name="Chen G."/>
            <person name="Cahoon E.B."/>
            <person name="Gedil M."/>
            <person name="Stanke M."/>
            <person name="Haas B.J."/>
            <person name="Wortman J.R."/>
            <person name="Fraser-Liggett C.M."/>
            <person name="Ravel J."/>
            <person name="Rabinowicz P.D."/>
        </authorList>
    </citation>
    <scope>NUCLEOTIDE SEQUENCE [LARGE SCALE GENOMIC DNA]</scope>
    <source>
        <strain evidence="3">cv. Hale</strain>
    </source>
</reference>
<feature type="compositionally biased region" description="Low complexity" evidence="1">
    <location>
        <begin position="342"/>
        <end position="353"/>
    </location>
</feature>
<dbReference type="Proteomes" id="UP000008311">
    <property type="component" value="Unassembled WGS sequence"/>
</dbReference>
<keyword evidence="3" id="KW-1185">Reference proteome</keyword>
<name>B9S2V1_RICCO</name>
<dbReference type="eggNOG" id="KOG0431">
    <property type="taxonomic scope" value="Eukaryota"/>
</dbReference>
<accession>B9S2V1</accession>
<feature type="region of interest" description="Disordered" evidence="1">
    <location>
        <begin position="1"/>
        <end position="57"/>
    </location>
</feature>
<dbReference type="InParanoid" id="B9S2V1"/>
<feature type="region of interest" description="Disordered" evidence="1">
    <location>
        <begin position="222"/>
        <end position="273"/>
    </location>
</feature>
<dbReference type="FunCoup" id="B9S2V1">
    <property type="interactions" value="203"/>
</dbReference>
<proteinExistence type="predicted"/>
<dbReference type="AlphaFoldDB" id="B9S2V1"/>
<dbReference type="STRING" id="3988.B9S2V1"/>